<dbReference type="STRING" id="61853.ENSNLEP00000018670"/>
<feature type="compositionally biased region" description="Polar residues" evidence="1">
    <location>
        <begin position="1260"/>
        <end position="1270"/>
    </location>
</feature>
<organism evidence="2 3">
    <name type="scientific">Nomascus leucogenys</name>
    <name type="common">Northern white-cheeked gibbon</name>
    <name type="synonym">Hylobates leucogenys</name>
    <dbReference type="NCBI Taxonomy" id="61853"/>
    <lineage>
        <taxon>Eukaryota</taxon>
        <taxon>Metazoa</taxon>
        <taxon>Chordata</taxon>
        <taxon>Craniata</taxon>
        <taxon>Vertebrata</taxon>
        <taxon>Euteleostomi</taxon>
        <taxon>Mammalia</taxon>
        <taxon>Eutheria</taxon>
        <taxon>Euarchontoglires</taxon>
        <taxon>Primates</taxon>
        <taxon>Haplorrhini</taxon>
        <taxon>Catarrhini</taxon>
        <taxon>Hylobatidae</taxon>
        <taxon>Nomascus</taxon>
    </lineage>
</organism>
<dbReference type="EMBL" id="ADFV01011409">
    <property type="status" value="NOT_ANNOTATED_CDS"/>
    <property type="molecule type" value="Genomic_DNA"/>
</dbReference>
<dbReference type="GO" id="GO:0001917">
    <property type="term" value="C:photoreceptor inner segment"/>
    <property type="evidence" value="ECO:0007669"/>
    <property type="project" value="Ensembl"/>
</dbReference>
<feature type="region of interest" description="Disordered" evidence="1">
    <location>
        <begin position="666"/>
        <end position="687"/>
    </location>
</feature>
<feature type="compositionally biased region" description="Basic and acidic residues" evidence="1">
    <location>
        <begin position="585"/>
        <end position="594"/>
    </location>
</feature>
<sequence>MGCTPSHSDIVNSVAKSGIQFLKKPKAIRPGCQGGSERGSIPLLVKNSTCYDAGEGLAEEQPNSRRNQTTAKGFCQLMGDPASGKRKDMEGLIPGTKTSSSQLNKSQSHMAKDIPFKTQGSHGSQGADFSGDESEESSTQDTSKWKRTPKCHTSSTQSHCYQTIHPAHESEGKVDFPEPLVKAHQHTYAYLHSSLSKYEAILCIIHQATQTRELLQPTVSFLLLCFEEISQLLGEISKDGEVLLQEVREDLAWPLKKREPQEQPDLLQQLLQYTVSKLQVLNGTVASLTGSFLEGSSSYLHSTATHLENKLSAKRNVDERLLRALGQLESLASGCGDPGVQGLPLCSEDSGIGADNESVQSVDKLGKQTSWDLAPEPEEWKSVTSPHTEARQSGHAWQQSPFCMESDRPQDCLLSGAPMAKVQPRAQDEARGPCLSSTTPENITSPPLKLGTSTPCDSFGIGVSVEPHLSKTSRLMDASSLSDSEDSSPEEEEDEMSRTSLCAWQEKAPHSRPRSSPADRESPFQARTRRLRSLQAQEMILKMKEAISERIKFVPVPCGHQDWSEEEEGRTVVPPRPSTVSGSRRAPERQRRSQSESCLQSHVEDAQRDLSQKLEAFYALVPKAGSSSRVAQWHCRVSPSNTTSRLKASLTKNFSILPSQDKSILQKCNPHPEDEQGKAEKLPNAIPSGEVSEAAKATDWNVRGCPTRTSVKKLIETFSPTESLRTLRDSKDSGASPCLRNCIMPPRFPMYRGLAPLYPKPQISPASGRESLKMGIGWKPLAPIFPPLTKAEAAKSEELSCEMEGNLEHLPPPPLEVLMDKSFASLESPESSKSTESSPKETQDPGPEEAGPTRRTWASPKLRASVSPLDLLPSKSTASPTKPHSTGPGSGRSSCQPRKPALDLSRPPATSQSPEVKGGAWSQGEKATSLYRQPRKAIAWHHSGPPSGQNRTSESSLARPRQSRERSPPVGRKASPTRIHWVPQADKRRRSLPSSYRPAQPSPSAVQTPGAPSPPVSPRVLSPPTTKRRTSPPHQPKLPSPPPESAPTQCKVPSPPTQYPEASPASSTPSPSPPMSPSQGHKATRDSEDSQAVIAKVSGNTHSIFCPVTSSLFEAKPPLSTAHSLTAPSLPPEAGGPLGNAAGCWRNSSGPWLRADSQRRAALCALNPLPFLRRTASDRQPGGRPQPPALDPTGTSCESQLGQSSSSEESPKKDTEPGSSPCSPELQGGTRRASPPEFCVLGHGLQPEPRTGHIQDKSQPEAQPQQEEVS</sequence>
<dbReference type="PANTHER" id="PTHR22017:SF0">
    <property type="entry name" value="PHOTORECEPTOR CILIUM ACTIN REGULATOR"/>
    <property type="match status" value="1"/>
</dbReference>
<dbReference type="AlphaFoldDB" id="G1RZJ3"/>
<dbReference type="PANTHER" id="PTHR22017">
    <property type="entry name" value="PHOTORECEPTOR CILIUM ACTIN REGULATOR"/>
    <property type="match status" value="1"/>
</dbReference>
<keyword evidence="3" id="KW-1185">Reference proteome</keyword>
<feature type="region of interest" description="Disordered" evidence="1">
    <location>
        <begin position="423"/>
        <end position="453"/>
    </location>
</feature>
<dbReference type="InterPro" id="IPR029352">
    <property type="entry name" value="PCARE"/>
</dbReference>
<feature type="compositionally biased region" description="Polar residues" evidence="1">
    <location>
        <begin position="96"/>
        <end position="109"/>
    </location>
</feature>
<feature type="compositionally biased region" description="Low complexity" evidence="1">
    <location>
        <begin position="827"/>
        <end position="837"/>
    </location>
</feature>
<feature type="compositionally biased region" description="Polar residues" evidence="1">
    <location>
        <begin position="874"/>
        <end position="884"/>
    </location>
</feature>
<feature type="region of interest" description="Disordered" evidence="1">
    <location>
        <begin position="470"/>
        <end position="527"/>
    </location>
</feature>
<feature type="region of interest" description="Disordered" evidence="1">
    <location>
        <begin position="1121"/>
        <end position="1152"/>
    </location>
</feature>
<evidence type="ECO:0000256" key="1">
    <source>
        <dbReference type="SAM" id="MobiDB-lite"/>
    </source>
</evidence>
<feature type="region of interest" description="Disordered" evidence="1">
    <location>
        <begin position="368"/>
        <end position="399"/>
    </location>
</feature>
<dbReference type="GO" id="GO:0120199">
    <property type="term" value="C:cone photoreceptor outer segment"/>
    <property type="evidence" value="ECO:0007669"/>
    <property type="project" value="Ensembl"/>
</dbReference>
<dbReference type="Ensembl" id="ENSNLET00000019604.2">
    <property type="protein sequence ID" value="ENSNLEP00000018670.2"/>
    <property type="gene ID" value="ENSNLEG00000015380.2"/>
</dbReference>
<feature type="region of interest" description="Disordered" evidence="1">
    <location>
        <begin position="795"/>
        <end position="1095"/>
    </location>
</feature>
<reference evidence="2" key="3">
    <citation type="submission" date="2025-09" db="UniProtKB">
        <authorList>
            <consortium name="Ensembl"/>
        </authorList>
    </citation>
    <scope>IDENTIFICATION</scope>
</reference>
<feature type="compositionally biased region" description="Acidic residues" evidence="1">
    <location>
        <begin position="483"/>
        <end position="495"/>
    </location>
</feature>
<dbReference type="HOGENOM" id="CLU_007417_0_0_1"/>
<feature type="region of interest" description="Disordered" evidence="1">
    <location>
        <begin position="1172"/>
        <end position="1270"/>
    </location>
</feature>
<feature type="compositionally biased region" description="Polar residues" evidence="1">
    <location>
        <begin position="946"/>
        <end position="956"/>
    </location>
</feature>
<feature type="region of interest" description="Disordered" evidence="1">
    <location>
        <begin position="77"/>
        <end position="159"/>
    </location>
</feature>
<dbReference type="GeneTree" id="ENSGT00390000002768"/>
<feature type="compositionally biased region" description="Low complexity" evidence="1">
    <location>
        <begin position="1060"/>
        <end position="1069"/>
    </location>
</feature>
<gene>
    <name evidence="2" type="primary">PCARE</name>
</gene>
<name>G1RZJ3_NOMLE</name>
<feature type="compositionally biased region" description="Basic and acidic residues" evidence="1">
    <location>
        <begin position="1250"/>
        <end position="1259"/>
    </location>
</feature>
<dbReference type="EMBL" id="ADFV01011407">
    <property type="status" value="NOT_ANNOTATED_CDS"/>
    <property type="molecule type" value="Genomic_DNA"/>
</dbReference>
<dbReference type="FunCoup" id="G1RZJ3">
    <property type="interactions" value="14"/>
</dbReference>
<proteinExistence type="predicted"/>
<evidence type="ECO:0000313" key="2">
    <source>
        <dbReference type="Ensembl" id="ENSNLEP00000018670.2"/>
    </source>
</evidence>
<feature type="compositionally biased region" description="Low complexity" evidence="1">
    <location>
        <begin position="1196"/>
        <end position="1208"/>
    </location>
</feature>
<dbReference type="OMA" id="HSIFCPA"/>
<reference evidence="2" key="2">
    <citation type="submission" date="2025-08" db="UniProtKB">
        <authorList>
            <consortium name="Ensembl"/>
        </authorList>
    </citation>
    <scope>IDENTIFICATION</scope>
</reference>
<feature type="compositionally biased region" description="Pro residues" evidence="1">
    <location>
        <begin position="1033"/>
        <end position="1045"/>
    </location>
</feature>
<dbReference type="GO" id="GO:0035845">
    <property type="term" value="P:photoreceptor cell outer segment organization"/>
    <property type="evidence" value="ECO:0007669"/>
    <property type="project" value="Ensembl"/>
</dbReference>
<feature type="region of interest" description="Disordered" evidence="1">
    <location>
        <begin position="560"/>
        <end position="599"/>
    </location>
</feature>
<dbReference type="EMBL" id="ADFV01011408">
    <property type="status" value="NOT_ANNOTATED_CDS"/>
    <property type="molecule type" value="Genomic_DNA"/>
</dbReference>
<evidence type="ECO:0000313" key="3">
    <source>
        <dbReference type="Proteomes" id="UP000001073"/>
    </source>
</evidence>
<dbReference type="Proteomes" id="UP000001073">
    <property type="component" value="Chromosome 19"/>
</dbReference>
<feature type="compositionally biased region" description="Polar residues" evidence="1">
    <location>
        <begin position="435"/>
        <end position="453"/>
    </location>
</feature>
<reference evidence="2 3" key="1">
    <citation type="submission" date="2012-10" db="EMBL/GenBank/DDBJ databases">
        <authorList>
            <consortium name="Gibbon Genome Sequencing Consortium"/>
        </authorList>
    </citation>
    <scope>NUCLEOTIDE SEQUENCE [LARGE SCALE GENOMIC DNA]</scope>
</reference>
<dbReference type="InParanoid" id="G1RZJ3"/>
<accession>G1RZJ3</accession>
<dbReference type="eggNOG" id="ENOG502QUWN">
    <property type="taxonomic scope" value="Eukaryota"/>
</dbReference>
<dbReference type="GO" id="GO:1903546">
    <property type="term" value="P:protein localization to photoreceptor outer segment"/>
    <property type="evidence" value="ECO:0007669"/>
    <property type="project" value="Ensembl"/>
</dbReference>
<feature type="compositionally biased region" description="Basic and acidic residues" evidence="1">
    <location>
        <begin position="670"/>
        <end position="681"/>
    </location>
</feature>
<dbReference type="Pfam" id="PF15449">
    <property type="entry name" value="Retinal"/>
    <property type="match status" value="1"/>
</dbReference>
<protein>
    <submittedName>
        <fullName evidence="2">Photoreceptor cilium actin regulator</fullName>
    </submittedName>
</protein>